<name>A0A565C704_9BRAS</name>
<reference evidence="1" key="1">
    <citation type="submission" date="2019-07" db="EMBL/GenBank/DDBJ databases">
        <authorList>
            <person name="Dittberner H."/>
        </authorList>
    </citation>
    <scope>NUCLEOTIDE SEQUENCE [LARGE SCALE GENOMIC DNA]</scope>
</reference>
<protein>
    <submittedName>
        <fullName evidence="1">Uncharacterized protein</fullName>
    </submittedName>
</protein>
<sequence length="181" mass="20699">MTSHGEANAISERELSDDESIYLPRSIELFGLQLMRIPLAYWLRDEPMILPRNLSFFNRSKAESPTENPFTNTKRFRVLKKSELKDNYDLNRLYLELLIGTSGWRNTDQLLSSLTIVKVAMENANGEGLNDKNVTFYINYLCQAPVGEDDDRTAIVRRAYNEQSGCFSLEGRNLSTKALPP</sequence>
<dbReference type="InterPro" id="IPR006462">
    <property type="entry name" value="MS5"/>
</dbReference>
<dbReference type="Proteomes" id="UP000489600">
    <property type="component" value="Unassembled WGS sequence"/>
</dbReference>
<dbReference type="Pfam" id="PF04776">
    <property type="entry name" value="protein_MS5"/>
    <property type="match status" value="1"/>
</dbReference>
<evidence type="ECO:0000313" key="1">
    <source>
        <dbReference type="EMBL" id="VVB09429.1"/>
    </source>
</evidence>
<dbReference type="OrthoDB" id="1109063at2759"/>
<accession>A0A565C704</accession>
<gene>
    <name evidence="1" type="ORF">ANE_LOCUS19873</name>
</gene>
<evidence type="ECO:0000313" key="2">
    <source>
        <dbReference type="Proteomes" id="UP000489600"/>
    </source>
</evidence>
<comment type="caution">
    <text evidence="1">The sequence shown here is derived from an EMBL/GenBank/DDBJ whole genome shotgun (WGS) entry which is preliminary data.</text>
</comment>
<dbReference type="AlphaFoldDB" id="A0A565C704"/>
<keyword evidence="2" id="KW-1185">Reference proteome</keyword>
<dbReference type="EMBL" id="CABITT030000006">
    <property type="protein sequence ID" value="VVB09429.1"/>
    <property type="molecule type" value="Genomic_DNA"/>
</dbReference>
<proteinExistence type="predicted"/>
<organism evidence="1 2">
    <name type="scientific">Arabis nemorensis</name>
    <dbReference type="NCBI Taxonomy" id="586526"/>
    <lineage>
        <taxon>Eukaryota</taxon>
        <taxon>Viridiplantae</taxon>
        <taxon>Streptophyta</taxon>
        <taxon>Embryophyta</taxon>
        <taxon>Tracheophyta</taxon>
        <taxon>Spermatophyta</taxon>
        <taxon>Magnoliopsida</taxon>
        <taxon>eudicotyledons</taxon>
        <taxon>Gunneridae</taxon>
        <taxon>Pentapetalae</taxon>
        <taxon>rosids</taxon>
        <taxon>malvids</taxon>
        <taxon>Brassicales</taxon>
        <taxon>Brassicaceae</taxon>
        <taxon>Arabideae</taxon>
        <taxon>Arabis</taxon>
    </lineage>
</organism>